<dbReference type="GO" id="GO:0003700">
    <property type="term" value="F:DNA-binding transcription factor activity"/>
    <property type="evidence" value="ECO:0007669"/>
    <property type="project" value="InterPro"/>
</dbReference>
<dbReference type="InterPro" id="IPR009057">
    <property type="entry name" value="Homeodomain-like_sf"/>
</dbReference>
<dbReference type="PROSITE" id="PS01124">
    <property type="entry name" value="HTH_ARAC_FAMILY_2"/>
    <property type="match status" value="1"/>
</dbReference>
<dbReference type="OrthoDB" id="2559672at2"/>
<evidence type="ECO:0000256" key="2">
    <source>
        <dbReference type="ARBA" id="ARBA00023163"/>
    </source>
</evidence>
<gene>
    <name evidence="4" type="ORF">EPA93_03320</name>
</gene>
<proteinExistence type="predicted"/>
<dbReference type="AlphaFoldDB" id="A0A4P6JKB6"/>
<dbReference type="Pfam" id="PF12833">
    <property type="entry name" value="HTH_18"/>
    <property type="match status" value="1"/>
</dbReference>
<feature type="domain" description="HTH araC/xylS-type" evidence="3">
    <location>
        <begin position="152"/>
        <end position="221"/>
    </location>
</feature>
<evidence type="ECO:0000256" key="1">
    <source>
        <dbReference type="ARBA" id="ARBA00023015"/>
    </source>
</evidence>
<dbReference type="Proteomes" id="UP000290365">
    <property type="component" value="Chromosome"/>
</dbReference>
<keyword evidence="5" id="KW-1185">Reference proteome</keyword>
<keyword evidence="1" id="KW-0805">Transcription regulation</keyword>
<dbReference type="SMART" id="SM00342">
    <property type="entry name" value="HTH_ARAC"/>
    <property type="match status" value="1"/>
</dbReference>
<dbReference type="KEGG" id="kbs:EPA93_03320"/>
<organism evidence="4 5">
    <name type="scientific">Ktedonosporobacter rubrisoli</name>
    <dbReference type="NCBI Taxonomy" id="2509675"/>
    <lineage>
        <taxon>Bacteria</taxon>
        <taxon>Bacillati</taxon>
        <taxon>Chloroflexota</taxon>
        <taxon>Ktedonobacteria</taxon>
        <taxon>Ktedonobacterales</taxon>
        <taxon>Ktedonosporobacteraceae</taxon>
        <taxon>Ktedonosporobacter</taxon>
    </lineage>
</organism>
<dbReference type="EMBL" id="CP035758">
    <property type="protein sequence ID" value="QBD75076.1"/>
    <property type="molecule type" value="Genomic_DNA"/>
</dbReference>
<dbReference type="GO" id="GO:0043565">
    <property type="term" value="F:sequence-specific DNA binding"/>
    <property type="evidence" value="ECO:0007669"/>
    <property type="project" value="InterPro"/>
</dbReference>
<evidence type="ECO:0000313" key="4">
    <source>
        <dbReference type="EMBL" id="QBD75076.1"/>
    </source>
</evidence>
<protein>
    <submittedName>
        <fullName evidence="4">AraC family transcriptional regulator</fullName>
    </submittedName>
</protein>
<sequence>MDFFAQGRLSDSPYVESVWQGGAEKDTSLMCPADGRWTLHVAKTHKVVHMSIGGPTTKAVPLTHFEGVEWLAIKFKLGVFLRGLSARTLLDEEASLSPASKSYFWLGGSRWQFPDYENADTFVDWLARAQVLLYDPIVSAVVEDRPSKMPIRTLRYRFLRSTGLSISNIRQIERARYATALLQEGMTILDVVEQAGYADQAHLTRSLKRIMGQTPALMRAMSKPESVPHPYAALLAD</sequence>
<evidence type="ECO:0000313" key="5">
    <source>
        <dbReference type="Proteomes" id="UP000290365"/>
    </source>
</evidence>
<reference evidence="4 5" key="1">
    <citation type="submission" date="2019-01" db="EMBL/GenBank/DDBJ databases">
        <title>Ktedonosporobacter rubrisoli SCAWS-G2.</title>
        <authorList>
            <person name="Huang Y."/>
            <person name="Yan B."/>
        </authorList>
    </citation>
    <scope>NUCLEOTIDE SEQUENCE [LARGE SCALE GENOMIC DNA]</scope>
    <source>
        <strain evidence="4 5">SCAWS-G2</strain>
    </source>
</reference>
<accession>A0A4P6JKB6</accession>
<keyword evidence="2" id="KW-0804">Transcription</keyword>
<name>A0A4P6JKB6_KTERU</name>
<dbReference type="InterPro" id="IPR018060">
    <property type="entry name" value="HTH_AraC"/>
</dbReference>
<dbReference type="Gene3D" id="1.10.10.60">
    <property type="entry name" value="Homeodomain-like"/>
    <property type="match status" value="1"/>
</dbReference>
<evidence type="ECO:0000259" key="3">
    <source>
        <dbReference type="PROSITE" id="PS01124"/>
    </source>
</evidence>
<dbReference type="SUPFAM" id="SSF46689">
    <property type="entry name" value="Homeodomain-like"/>
    <property type="match status" value="1"/>
</dbReference>